<organism evidence="2 3">
    <name type="scientific">Blautia ammoniilytica</name>
    <dbReference type="NCBI Taxonomy" id="2981782"/>
    <lineage>
        <taxon>Bacteria</taxon>
        <taxon>Bacillati</taxon>
        <taxon>Bacillota</taxon>
        <taxon>Clostridia</taxon>
        <taxon>Lachnospirales</taxon>
        <taxon>Lachnospiraceae</taxon>
        <taxon>Blautia</taxon>
    </lineage>
</organism>
<evidence type="ECO:0000313" key="2">
    <source>
        <dbReference type="EMBL" id="MCU6766061.1"/>
    </source>
</evidence>
<name>A0ABT2TWA6_9FIRM</name>
<evidence type="ECO:0000313" key="3">
    <source>
        <dbReference type="Proteomes" id="UP001652409"/>
    </source>
</evidence>
<gene>
    <name evidence="2" type="ORF">OCV61_11635</name>
</gene>
<accession>A0ABT2TWA6</accession>
<keyword evidence="1" id="KW-0175">Coiled coil</keyword>
<evidence type="ECO:0000256" key="1">
    <source>
        <dbReference type="SAM" id="Coils"/>
    </source>
</evidence>
<keyword evidence="3" id="KW-1185">Reference proteome</keyword>
<reference evidence="2 3" key="1">
    <citation type="journal article" date="2021" name="ISME Commun">
        <title>Automated analysis of genomic sequences facilitates high-throughput and comprehensive description of bacteria.</title>
        <authorList>
            <person name="Hitch T.C.A."/>
        </authorList>
    </citation>
    <scope>NUCLEOTIDE SEQUENCE [LARGE SCALE GENOMIC DNA]</scope>
    <source>
        <strain evidence="2 3">Sanger_23</strain>
    </source>
</reference>
<feature type="coiled-coil region" evidence="1">
    <location>
        <begin position="247"/>
        <end position="274"/>
    </location>
</feature>
<dbReference type="EMBL" id="JAOQJL010000022">
    <property type="protein sequence ID" value="MCU6766061.1"/>
    <property type="molecule type" value="Genomic_DNA"/>
</dbReference>
<proteinExistence type="predicted"/>
<sequence length="323" mass="37746">MKDTIELLQDLLEQHQFELLIPENENTDRLRLVYLMNDAVESFLVFVNAGITGLYQKDYEGELDYSLSREGQGYVLSVWQGKNVVTLFFRKLELEVHLYDYGEIGHFWVKGYEYLRQLEYRIAIIRDKLEYLGEEFCTEEEICLAHLANFPPLNYCCYPAVPEQYIVPGENPWMPSEAAFKVMDNLSRETQDASLLRLLKLYKRLPYPFMARMVAGALHKRKHQAVVRLLTEKIKHAAGTYPDRSFGAEADNKLKELLEKAEQIKRNMSIKDQDIHVDILREEPFTTAQDDVDFHVYLMIWDTKGINCRVKILRIPGAKELVL</sequence>
<dbReference type="Proteomes" id="UP001652409">
    <property type="component" value="Unassembled WGS sequence"/>
</dbReference>
<dbReference type="RefSeq" id="WP_158421981.1">
    <property type="nucleotide sequence ID" value="NZ_JAOQJL010000022.1"/>
</dbReference>
<comment type="caution">
    <text evidence="2">The sequence shown here is derived from an EMBL/GenBank/DDBJ whole genome shotgun (WGS) entry which is preliminary data.</text>
</comment>
<dbReference type="Pfam" id="PF12994">
    <property type="entry name" value="DUF3878"/>
    <property type="match status" value="1"/>
</dbReference>
<dbReference type="InterPro" id="IPR024538">
    <property type="entry name" value="DUF3878"/>
</dbReference>
<protein>
    <submittedName>
        <fullName evidence="2">DUF3878 family protein</fullName>
    </submittedName>
</protein>